<dbReference type="PROSITE" id="PS51737">
    <property type="entry name" value="RECOMBINASE_DNA_BIND"/>
    <property type="match status" value="1"/>
</dbReference>
<feature type="domain" description="Recombinase" evidence="3">
    <location>
        <begin position="178"/>
        <end position="301"/>
    </location>
</feature>
<protein>
    <submittedName>
        <fullName evidence="4">Recombinase family protein</fullName>
    </submittedName>
</protein>
<evidence type="ECO:0000313" key="5">
    <source>
        <dbReference type="Proteomes" id="UP001597079"/>
    </source>
</evidence>
<dbReference type="InterPro" id="IPR036162">
    <property type="entry name" value="Resolvase-like_N_sf"/>
</dbReference>
<dbReference type="Gene3D" id="3.90.1750.20">
    <property type="entry name" value="Putative Large Serine Recombinase, Chain B, Domain 2"/>
    <property type="match status" value="1"/>
</dbReference>
<dbReference type="EMBL" id="JBHUCX010000004">
    <property type="protein sequence ID" value="MFD1673389.1"/>
    <property type="molecule type" value="Genomic_DNA"/>
</dbReference>
<dbReference type="InterPro" id="IPR006119">
    <property type="entry name" value="Resolv_N"/>
</dbReference>
<name>A0ABW4JCF6_9BACL</name>
<keyword evidence="1" id="KW-0175">Coiled coil</keyword>
<keyword evidence="5" id="KW-1185">Reference proteome</keyword>
<dbReference type="InterPro" id="IPR011109">
    <property type="entry name" value="DNA_bind_recombinase_dom"/>
</dbReference>
<evidence type="ECO:0000256" key="1">
    <source>
        <dbReference type="SAM" id="Coils"/>
    </source>
</evidence>
<sequence>MAHHSFPEYLDNVWIYLRKSREDREAEERARREGRDEIETLARHRRKLFQLAHQHHWNVTRVFEEVVSGEYISERPEIQNLLAGVEHGEAHAVLAIDIDRLGRGDMEDQGRILRTFREASTLILTPDKVYDLTDEMDEEWTEFKAFFARRELKMITKRMQRGRIASINEGKYIGTRPPFGYDINRELVLVPNKDADTVRMIFDLYVNHGMGGGQIANYLNSLGIPTAQGKLWRAANVIQIIRNEHYAGYVTWRKIKYDKRRSTHVKRPDDEVIRAKGQHEPIIDIKTFEKSAHIRSARAHHPVGYRLGISNPLASLVECAQCGEKLIKRPYGRQRPHLMCKNPNCQQRSTRLDIVEERILAAMREWLSDYELTMDEITFTMSSSQKKVFDKSKLLEQVDQAIEQIAKQRDNLHNLLERGTYDDETFSTRNKKLVEELAALRERKHIIQSEIEREHTVDQARYDIIPRVTHVLDAYKKTCSAKDQNSLLRSVLHKVVYNKETWQRGDQFELALYPVL</sequence>
<dbReference type="InterPro" id="IPR038109">
    <property type="entry name" value="DNA_bind_recomb_sf"/>
</dbReference>
<dbReference type="Pfam" id="PF07508">
    <property type="entry name" value="Recombinase"/>
    <property type="match status" value="1"/>
</dbReference>
<dbReference type="SUPFAM" id="SSF53041">
    <property type="entry name" value="Resolvase-like"/>
    <property type="match status" value="1"/>
</dbReference>
<proteinExistence type="predicted"/>
<reference evidence="5" key="1">
    <citation type="journal article" date="2019" name="Int. J. Syst. Evol. Microbiol.">
        <title>The Global Catalogue of Microorganisms (GCM) 10K type strain sequencing project: providing services to taxonomists for standard genome sequencing and annotation.</title>
        <authorList>
            <consortium name="The Broad Institute Genomics Platform"/>
            <consortium name="The Broad Institute Genome Sequencing Center for Infectious Disease"/>
            <person name="Wu L."/>
            <person name="Ma J."/>
        </authorList>
    </citation>
    <scope>NUCLEOTIDE SEQUENCE [LARGE SCALE GENOMIC DNA]</scope>
    <source>
        <strain evidence="5">CGMCC 1.12286</strain>
    </source>
</reference>
<dbReference type="PANTHER" id="PTHR30461:SF23">
    <property type="entry name" value="DNA RECOMBINASE-RELATED"/>
    <property type="match status" value="1"/>
</dbReference>
<dbReference type="Pfam" id="PF00239">
    <property type="entry name" value="Resolvase"/>
    <property type="match status" value="1"/>
</dbReference>
<dbReference type="Proteomes" id="UP001597079">
    <property type="component" value="Unassembled WGS sequence"/>
</dbReference>
<evidence type="ECO:0000259" key="3">
    <source>
        <dbReference type="PROSITE" id="PS51737"/>
    </source>
</evidence>
<dbReference type="Gene3D" id="3.40.50.1390">
    <property type="entry name" value="Resolvase, N-terminal catalytic domain"/>
    <property type="match status" value="1"/>
</dbReference>
<accession>A0ABW4JCF6</accession>
<feature type="coiled-coil region" evidence="1">
    <location>
        <begin position="391"/>
        <end position="450"/>
    </location>
</feature>
<organism evidence="4 5">
    <name type="scientific">Alicyclobacillus fodiniaquatilis</name>
    <dbReference type="NCBI Taxonomy" id="1661150"/>
    <lineage>
        <taxon>Bacteria</taxon>
        <taxon>Bacillati</taxon>
        <taxon>Bacillota</taxon>
        <taxon>Bacilli</taxon>
        <taxon>Bacillales</taxon>
        <taxon>Alicyclobacillaceae</taxon>
        <taxon>Alicyclobacillus</taxon>
    </lineage>
</organism>
<comment type="caution">
    <text evidence="4">The sequence shown here is derived from an EMBL/GenBank/DDBJ whole genome shotgun (WGS) entry which is preliminary data.</text>
</comment>
<dbReference type="InterPro" id="IPR050639">
    <property type="entry name" value="SSR_resolvase"/>
</dbReference>
<dbReference type="PANTHER" id="PTHR30461">
    <property type="entry name" value="DNA-INVERTASE FROM LAMBDOID PROPHAGE"/>
    <property type="match status" value="1"/>
</dbReference>
<feature type="domain" description="Resolvase/invertase-type recombinase catalytic" evidence="2">
    <location>
        <begin position="12"/>
        <end position="170"/>
    </location>
</feature>
<dbReference type="PROSITE" id="PS51736">
    <property type="entry name" value="RECOMBINASES_3"/>
    <property type="match status" value="1"/>
</dbReference>
<gene>
    <name evidence="4" type="ORF">ACFSB2_01455</name>
</gene>
<dbReference type="SMART" id="SM00857">
    <property type="entry name" value="Resolvase"/>
    <property type="match status" value="1"/>
</dbReference>
<dbReference type="CDD" id="cd00338">
    <property type="entry name" value="Ser_Recombinase"/>
    <property type="match status" value="1"/>
</dbReference>
<evidence type="ECO:0000259" key="2">
    <source>
        <dbReference type="PROSITE" id="PS51736"/>
    </source>
</evidence>
<dbReference type="RefSeq" id="WP_377940772.1">
    <property type="nucleotide sequence ID" value="NZ_JBHUCX010000004.1"/>
</dbReference>
<evidence type="ECO:0000313" key="4">
    <source>
        <dbReference type="EMBL" id="MFD1673389.1"/>
    </source>
</evidence>